<dbReference type="Proteomes" id="UP000756132">
    <property type="component" value="Chromosome 9"/>
</dbReference>
<reference evidence="1" key="1">
    <citation type="submission" date="2021-12" db="EMBL/GenBank/DDBJ databases">
        <authorList>
            <person name="Zaccaron A."/>
            <person name="Stergiopoulos I."/>
        </authorList>
    </citation>
    <scope>NUCLEOTIDE SEQUENCE</scope>
    <source>
        <strain evidence="1">Race5_Kim</strain>
    </source>
</reference>
<gene>
    <name evidence="1" type="ORF">CLAFUR5_09373</name>
</gene>
<dbReference type="AlphaFoldDB" id="A0A9Q8PH92"/>
<protein>
    <submittedName>
        <fullName evidence="1">Uncharacterized protein</fullName>
    </submittedName>
</protein>
<dbReference type="EMBL" id="CP090171">
    <property type="protein sequence ID" value="UJO22385.1"/>
    <property type="molecule type" value="Genomic_DNA"/>
</dbReference>
<dbReference type="GeneID" id="71989251"/>
<proteinExistence type="predicted"/>
<evidence type="ECO:0000313" key="2">
    <source>
        <dbReference type="Proteomes" id="UP000756132"/>
    </source>
</evidence>
<sequence length="134" mass="15117">MWPLGSSTTSKTPNILGLREKILANARVCFSKDALKRHPLQNDNDPHENIHLVISTLKTDRAPMYNAMLVYHEDVLLAEGNWELTVVKAPSQLLLSMGVMIQERLGLHFMLDEPGKIFHGGAEVNLKYLKQRDA</sequence>
<reference evidence="1" key="2">
    <citation type="journal article" date="2022" name="Microb. Genom.">
        <title>A chromosome-scale genome assembly of the tomato pathogen Cladosporium fulvum reveals a compartmentalized genome architecture and the presence of a dispensable chromosome.</title>
        <authorList>
            <person name="Zaccaron A.Z."/>
            <person name="Chen L.H."/>
            <person name="Samaras A."/>
            <person name="Stergiopoulos I."/>
        </authorList>
    </citation>
    <scope>NUCLEOTIDE SEQUENCE</scope>
    <source>
        <strain evidence="1">Race5_Kim</strain>
    </source>
</reference>
<dbReference type="RefSeq" id="XP_047766751.1">
    <property type="nucleotide sequence ID" value="XM_047908521.1"/>
</dbReference>
<accession>A0A9Q8PH92</accession>
<keyword evidence="2" id="KW-1185">Reference proteome</keyword>
<name>A0A9Q8PH92_PASFU</name>
<dbReference type="KEGG" id="ffu:CLAFUR5_09373"/>
<organism evidence="1 2">
    <name type="scientific">Passalora fulva</name>
    <name type="common">Tomato leaf mold</name>
    <name type="synonym">Cladosporium fulvum</name>
    <dbReference type="NCBI Taxonomy" id="5499"/>
    <lineage>
        <taxon>Eukaryota</taxon>
        <taxon>Fungi</taxon>
        <taxon>Dikarya</taxon>
        <taxon>Ascomycota</taxon>
        <taxon>Pezizomycotina</taxon>
        <taxon>Dothideomycetes</taxon>
        <taxon>Dothideomycetidae</taxon>
        <taxon>Mycosphaerellales</taxon>
        <taxon>Mycosphaerellaceae</taxon>
        <taxon>Fulvia</taxon>
    </lineage>
</organism>
<evidence type="ECO:0000313" key="1">
    <source>
        <dbReference type="EMBL" id="UJO22385.1"/>
    </source>
</evidence>